<feature type="compositionally biased region" description="Polar residues" evidence="4">
    <location>
        <begin position="1434"/>
        <end position="1446"/>
    </location>
</feature>
<reference evidence="7 8" key="1">
    <citation type="journal article" date="2019" name="BMC Genomics">
        <title>New insights from Opisthorchis felineus genome: update on genomics of the epidemiologically important liver flukes.</title>
        <authorList>
            <person name="Ershov N.I."/>
            <person name="Mordvinov V.A."/>
            <person name="Prokhortchouk E.B."/>
            <person name="Pakharukova M.Y."/>
            <person name="Gunbin K.V."/>
            <person name="Ustyantsev K."/>
            <person name="Genaev M.A."/>
            <person name="Blinov A.G."/>
            <person name="Mazur A."/>
            <person name="Boulygina E."/>
            <person name="Tsygankova S."/>
            <person name="Khrameeva E."/>
            <person name="Chekanov N."/>
            <person name="Fan G."/>
            <person name="Xiao A."/>
            <person name="Zhang H."/>
            <person name="Xu X."/>
            <person name="Yang H."/>
            <person name="Solovyev V."/>
            <person name="Lee S.M."/>
            <person name="Liu X."/>
            <person name="Afonnikov D.A."/>
            <person name="Skryabin K.G."/>
        </authorList>
    </citation>
    <scope>NUCLEOTIDE SEQUENCE [LARGE SCALE GENOMIC DNA]</scope>
    <source>
        <strain evidence="7">AK-0245</strain>
        <tissue evidence="7">Whole organism</tissue>
    </source>
</reference>
<feature type="domain" description="USP" evidence="6">
    <location>
        <begin position="2484"/>
        <end position="2992"/>
    </location>
</feature>
<keyword evidence="2" id="KW-0833">Ubl conjugation pathway</keyword>
<feature type="compositionally biased region" description="Basic and acidic residues" evidence="4">
    <location>
        <begin position="491"/>
        <end position="503"/>
    </location>
</feature>
<dbReference type="EMBL" id="SJOL01004996">
    <property type="protein sequence ID" value="TGZ70946.1"/>
    <property type="molecule type" value="Genomic_DNA"/>
</dbReference>
<evidence type="ECO:0000256" key="3">
    <source>
        <dbReference type="ARBA" id="ARBA00022801"/>
    </source>
</evidence>
<feature type="region of interest" description="Disordered" evidence="4">
    <location>
        <begin position="2418"/>
        <end position="2442"/>
    </location>
</feature>
<name>A0A4S2M4C1_OPIFE</name>
<dbReference type="Pfam" id="PF25010">
    <property type="entry name" value="ARM_UBP24_USP9X-Y"/>
    <property type="match status" value="2"/>
</dbReference>
<dbReference type="GO" id="GO:0006508">
    <property type="term" value="P:proteolysis"/>
    <property type="evidence" value="ECO:0007669"/>
    <property type="project" value="UniProtKB-KW"/>
</dbReference>
<feature type="region of interest" description="Disordered" evidence="4">
    <location>
        <begin position="1434"/>
        <end position="1475"/>
    </location>
</feature>
<feature type="region of interest" description="Disordered" evidence="4">
    <location>
        <begin position="2238"/>
        <end position="2260"/>
    </location>
</feature>
<sequence>MDLEDNVRKLLLMGFTDEHEIRRTLQATNYDINEAIALMMCNNRVRPTVRAEDESEPEHATAASKPQISDLDTQPGSPELDHTYISGHDLSVEFSPAEFSHLQSRVYVDQWDIPCLRSQALGKCILGTIHELRTDGLRSLESNPDCRQFILVCLTDCVTKLTTSQAVFNWDRETLEGVHNMLELAVRLICEYLAAFKRMVLEENKPGKTSLTEDSPIPNPGKPTQKSPKCTAQFAWDLLRLLALIFDCEINYHQLCRDRSTNTGTYADAFNDWTTIIEEKLEHTSVFAETLPSPRNFYLVNLINCFGVFDGFRLLHWLGTQRWITSNMLYSVLLPVANCTDYLTAHTLQNECGAVLMQRVLWRLSNLSEDDFRDRDSRIFDLVTSLRVLTYRLSDLGIAHCLLPFLSLNDSTEAYQSPFEPDWEAFPQTLPESPPEYLTTSFAINKVDKLHCTLLLSALSPPHGSAGVSFNGRMLALRNLVEQVEAAKGAGDSDSHSGGERSGLRPRPVHQYSSATLLATENAVFLLRRARRRAIRFEYLMTWFREKEVILKSMHNLDNTAYMTTLGQLFRLLGERITSADLTTVWHRTTTQPGAAVDNILNLLTDVASTRFIKPQFDHLFYLVEASWLNLNREACCQLGLDKEGQPVARSLASASYEPSHVRHGRARLLNLVGRIGIATKDAWKVDSCADLLWDLAHGTYSRIDNTALKDDVASLTVGQPKSERRSAESNGKFLTAAARNYKHPEPIEAALAQQIVVLRDFRCSGNDQRLRSLHWLLAAVEHISMDSLTYFMLAYVKSLLELILKNFVGRAKRDNLNELIRTHDLINQVVTSLLRYEQWAVQSHGDLLTADSLDELGFRHSDVIKRHFELLHYLLRNAELSLSTDRAKSLWECLIGHPRAASFDREQCFTWFTASLNFLEPETQTMLFTKLVLKSNTVLFRSFAGFECFKALFEKVNLHEGRMKQTNKVWHVEKPDLIGLDFLWDLYLALPSLDASLDGIHITPPTAGSSLRNGNPTCLMGTTVAASVAGTPAQLQPVEQNMLSSSAMSTTGPLTPMEQNAVKLARQLLLDVHWGQLSPRLRRDPEACYRRFFDACRRRLEANSAVGRDVVTKRGVHSALAETGQLLAALIVGPGPANRAKHCSKTAARLALRRLLGLVYAYIQTVEDEMLGARTQYPSWLPHGVTFRGWEMHLPLQVETLRPGQTTPVTVGLAGPGAASNPGFSPLDGSSVLAKQSGTMQPVSLLVHSNEMLGSVRERANLVATAILFANRSGPDCGIGEMTQETSNWKASALYIGPVTVPRNAHSSRSSLTSGSAQPPAADSTGSSADNKNGGTTERRCSKCIIETVVNRKAVGELGFQNGRLLTVRLITGLNGRASSRAGRLSAGPVGASSLTLSFCSSGPSGVSLSAANASESDLVAHATAALNRADTNTSANRPINSATDMPSLYGSARQKQAHAHEEGLSQSHTSPGSSTQLLRVISLVSLSSVHSTGNPTAISTTDLSVNPPTVPISTPTHTLPSLCMGEDATVYDLLLDLAESELAPPSSTSDEVKRSRNVIAAATMGVELAPSFSLIHPIRLLLAVLPTYRPTSLSRSHSHLQQSLFCTPANLLKSTPYRTLYKLQVLSAAVMPVNSTPWWDVSPGCLLSPPTQLYFTTNVFPNISAPSTYPSLGSISSHLRRNQPHTHPPSANADAHQPVNLLSSNSSDPKWFFSGDMLTADSTHRLSSTSAPASPVHRRRRNYRLFGHNECTGKSDKICPLLAEQGPFNPKLAHRVNFGLVVNVPPAEFLEPLVQLLMRQVPLSNQETVNFFPVGLPNSTHIPLAVQMQSTYLANLAWWRREVRHHCLQLLSFLLNPQGGQNLCASKINQSSDSEGCTTYPLRHLLTPLVVTDLLKALLETAINSAGVVETLTVSQTPLESHGFRKHQTVLPSYQPQKDSRAGVAGIIEVSGQNGRTLLFQDVEVAVQSIRLLFQCVMAYPDTFLEPFLSLDRLEEKLFRLLVCSSAARIRTETARQLEHLSLLSSCYLRFGEPCVRVLDVPSSDHSATQVVTCQIHTRINYPHLLHFLLRTLCQARLPFYTTHIGLQSANIQSLLANSSEYFRVRAFLLGQTPDSLLKRWFKTSHTSILQEEFSSFRNVIDVDANFGKNNRQLADCLLSGHLESARVICAQAVACVISHSGCALSGMTTASSISFDVHGKISCPTMYSGVDHRRVSVPTVLMEALTPVGREYQHLESPAGVSDDEEEQSDESVSGRMRSSLEELVLPDSSFPISSKKALKVSSRCLHLAREFLYYLITECLFPAAAHLLQTHPSSLITSTVTSSLEAYLSSFRALEPMSLRTTTDMHMPNPNGWFRRSRINVRTAKLLENIGPLTRRTAFNFLIFVSRVDVYSLERVVDLLILLHHNQDPAKTPTLSAACSGGPSSAKHTPENMSARNSPKVSTVFQVDQLCPGNRIILLPQDVVWDIQPALTGRSESGFVGLRNGGATCYMNAVLQQLFMQPGLPEAVLAITDTDDLEEDNILLQTQRLFGHLLESQLEYYDPVGFWKSFRPWDTSEALNPHEQQDAFDFFQALIDQLDEELRKLRKEPFFQAIYQGIFLDSKFCDECEHRYDREEVFSAINLAVKARDLQEALNQFFRGEVLDGDNSYYCERCHVKRRTVKRLSVHTLPPVLCLHLKRFDFDWDRQVPVKFSDHFTFPRQLDMGPYLSHSAQKLRPEAFFSPNSSTSSLLQREARVGTGATRKSQFHLFDGEATDSTSQVTNAVSSQDSTQSKQWINPSVLPTTVQERSDATSSTKIRPELGASGHPSCVRKLGSGLAFVQQQQHVYRLVGVVVHSGQANSGHYYAFIKDRGRGDRRSQRDSSRVPVGTVVANPSDTQVREKSINVTAHQGLQSSQRNEPGSSPSHQESSTSPTSRNRSSASTSFADDPSAGWYRFNDTCVEPVELTDSVLEHECFGGSYKVTESDGRSCERRTRYWSAYLLFYERVDLNHAAFRQTLLGGKASPNENWDQEASVVRSLMVEPRLRPEDGSPKHPRLRFTLNEPTENESSNMICMQKRKTSESTEPLGLPVQGNEIGTTFESGCLMPRRVAQCIWAENWTFLRHRNVYSRDYFELIRGLCEGILDDGNSLRREPQRGLMGTRLLAHFFFTSFICLHARSKAKISGALAEGQTMNMQALKDLSIQQNSEWMDLLVRLASTSPKACRWLMHYLSTNPMQPCLVYLLLAPKPGTRQQLANMLLTVLRVFYSFKETNILDGTLTVFINHLLNLVDSGIVAQHATEAGALFALLRGYTEMCSHSCLHLVNLKTTRRLLNYLMEPPQKIDHWDSQVSSYGASFSASAPTWADKLRSWTPAQQREMGNLYYILIYFILHTCFDEYRTIKTSPCNPNNPNNSASSPVGVDGKASPKQTFTPLMLRPQKETLAWLGLYHPSWNQNSTRTGPTLRNAAVPSLCKPTADSPLLPSKDSYLTGLYRFFEVLLRAYLENPATPSLASSLGLTGVFMTSGSVPGICVNPGSGTASTTDTTAAGASAAAFVSTTVKTTSSETAAKAVDESIPLRQLIRQGILHLSYCSWESSCCMIILLLSRVSTRPQSELRHLFDLLSELLRLVDPLQKARIAAVVDGLIDCSHPHSDVQPMTDTSEEKKEHWTPPWCPRPNADPALWAWNSAEIELSSGAITAARLHGAAANDDSTVTMEEEDHARPLLPKGLLHLINNEAYQDPRRAYQCMKFIVQLSSETDAVTSYLSQFPQRWEPAVRWLENLMDYSEDTYEPYPNSSSPSRLIQKQTCLRRFGVDEADSGGLYMVISNPPDGTKSRQTPGLTDASNESDETHTGFLRTVSAQTTLREATRILGTMPRVPPTSTGLSAPLPNSRQSASAQVRLSAEPEEEEDEYDEDDHPQLFFKLSA</sequence>
<evidence type="ECO:0000313" key="7">
    <source>
        <dbReference type="EMBL" id="TGZ70946.1"/>
    </source>
</evidence>
<dbReference type="PROSITE" id="PS00973">
    <property type="entry name" value="USP_2"/>
    <property type="match status" value="1"/>
</dbReference>
<feature type="compositionally biased region" description="Polar residues" evidence="4">
    <location>
        <begin position="1325"/>
        <end position="1337"/>
    </location>
</feature>
<evidence type="ECO:0000256" key="2">
    <source>
        <dbReference type="ARBA" id="ARBA00022786"/>
    </source>
</evidence>
<feature type="compositionally biased region" description="Polar residues" evidence="4">
    <location>
        <begin position="2759"/>
        <end position="2801"/>
    </location>
</feature>
<dbReference type="GO" id="GO:0005829">
    <property type="term" value="C:cytosol"/>
    <property type="evidence" value="ECO:0007669"/>
    <property type="project" value="TreeGrafter"/>
</dbReference>
<protein>
    <recommendedName>
        <fullName evidence="9">UBA domain-containing protein</fullName>
    </recommendedName>
</protein>
<evidence type="ECO:0000259" key="5">
    <source>
        <dbReference type="PROSITE" id="PS50030"/>
    </source>
</evidence>
<feature type="compositionally biased region" description="Polar residues" evidence="4">
    <location>
        <begin position="2889"/>
        <end position="2906"/>
    </location>
</feature>
<dbReference type="InterPro" id="IPR038765">
    <property type="entry name" value="Papain-like_cys_pep_sf"/>
</dbReference>
<feature type="compositionally biased region" description="Polar residues" evidence="4">
    <location>
        <begin position="64"/>
        <end position="76"/>
    </location>
</feature>
<dbReference type="Gene3D" id="3.90.70.10">
    <property type="entry name" value="Cysteine proteinases"/>
    <property type="match status" value="1"/>
</dbReference>
<dbReference type="GO" id="GO:0004843">
    <property type="term" value="F:cysteine-type deubiquitinase activity"/>
    <property type="evidence" value="ECO:0007669"/>
    <property type="project" value="InterPro"/>
</dbReference>
<feature type="compositionally biased region" description="Polar residues" evidence="4">
    <location>
        <begin position="3866"/>
        <end position="3886"/>
    </location>
</feature>
<dbReference type="STRING" id="147828.A0A4S2M4C1"/>
<dbReference type="OrthoDB" id="289038at2759"/>
<feature type="region of interest" description="Disordered" evidence="4">
    <location>
        <begin position="1676"/>
        <end position="1700"/>
    </location>
</feature>
<dbReference type="InterPro" id="IPR001394">
    <property type="entry name" value="Peptidase_C19_UCH"/>
</dbReference>
<evidence type="ECO:0000256" key="4">
    <source>
        <dbReference type="SAM" id="MobiDB-lite"/>
    </source>
</evidence>
<feature type="region of interest" description="Disordered" evidence="4">
    <location>
        <begin position="48"/>
        <end position="82"/>
    </location>
</feature>
<feature type="region of interest" description="Disordered" evidence="4">
    <location>
        <begin position="2758"/>
        <end position="2810"/>
    </location>
</feature>
<dbReference type="GO" id="GO:0016579">
    <property type="term" value="P:protein deubiquitination"/>
    <property type="evidence" value="ECO:0007669"/>
    <property type="project" value="InterPro"/>
</dbReference>
<feature type="region of interest" description="Disordered" evidence="4">
    <location>
        <begin position="3860"/>
        <end position="3913"/>
    </location>
</feature>
<dbReference type="InterPro" id="IPR015940">
    <property type="entry name" value="UBA"/>
</dbReference>
<dbReference type="FunFam" id="3.90.70.10:FF:000022">
    <property type="entry name" value="Ubiquitin carboxyl-terminal hydrolase 24"/>
    <property type="match status" value="1"/>
</dbReference>
<dbReference type="PROSITE" id="PS50030">
    <property type="entry name" value="UBA"/>
    <property type="match status" value="1"/>
</dbReference>
<dbReference type="Pfam" id="PF00443">
    <property type="entry name" value="UCH"/>
    <property type="match status" value="1"/>
</dbReference>
<feature type="region of interest" description="Disordered" evidence="4">
    <location>
        <begin position="207"/>
        <end position="228"/>
    </location>
</feature>
<dbReference type="PROSITE" id="PS50235">
    <property type="entry name" value="USP_3"/>
    <property type="match status" value="1"/>
</dbReference>
<dbReference type="InterPro" id="IPR050164">
    <property type="entry name" value="Peptidase_C19"/>
</dbReference>
<organism evidence="7 8">
    <name type="scientific">Opisthorchis felineus</name>
    <dbReference type="NCBI Taxonomy" id="147828"/>
    <lineage>
        <taxon>Eukaryota</taxon>
        <taxon>Metazoa</taxon>
        <taxon>Spiralia</taxon>
        <taxon>Lophotrochozoa</taxon>
        <taxon>Platyhelminthes</taxon>
        <taxon>Trematoda</taxon>
        <taxon>Digenea</taxon>
        <taxon>Opisthorchiida</taxon>
        <taxon>Opisthorchiata</taxon>
        <taxon>Opisthorchiidae</taxon>
        <taxon>Opisthorchis</taxon>
    </lineage>
</organism>
<feature type="compositionally biased region" description="Polar residues" evidence="4">
    <location>
        <begin position="1306"/>
        <end position="1318"/>
    </location>
</feature>
<dbReference type="Proteomes" id="UP000308267">
    <property type="component" value="Unassembled WGS sequence"/>
</dbReference>
<comment type="caution">
    <text evidence="7">The sequence shown here is derived from an EMBL/GenBank/DDBJ whole genome shotgun (WGS) entry which is preliminary data.</text>
</comment>
<dbReference type="InterPro" id="IPR018200">
    <property type="entry name" value="USP_CS"/>
</dbReference>
<keyword evidence="8" id="KW-1185">Reference proteome</keyword>
<accession>A0A4S2M4C1</accession>
<feature type="compositionally biased region" description="Basic and acidic residues" evidence="4">
    <location>
        <begin position="2855"/>
        <end position="2868"/>
    </location>
</feature>
<feature type="domain" description="UBA" evidence="5">
    <location>
        <begin position="1"/>
        <end position="42"/>
    </location>
</feature>
<dbReference type="Gene3D" id="1.10.8.10">
    <property type="entry name" value="DNA helicase RuvA subunit, C-terminal domain"/>
    <property type="match status" value="1"/>
</dbReference>
<gene>
    <name evidence="7" type="ORF">CRM22_002910</name>
</gene>
<keyword evidence="3" id="KW-0378">Hydrolase</keyword>
<evidence type="ECO:0000259" key="6">
    <source>
        <dbReference type="PROSITE" id="PS50235"/>
    </source>
</evidence>
<feature type="compositionally biased region" description="Polar residues" evidence="4">
    <location>
        <begin position="3821"/>
        <end position="3831"/>
    </location>
</feature>
<evidence type="ECO:0008006" key="9">
    <source>
        <dbReference type="Google" id="ProtNLM"/>
    </source>
</evidence>
<evidence type="ECO:0000256" key="1">
    <source>
        <dbReference type="ARBA" id="ARBA00022670"/>
    </source>
</evidence>
<dbReference type="InterPro" id="IPR028889">
    <property type="entry name" value="USP"/>
</dbReference>
<feature type="compositionally biased region" description="Low complexity" evidence="4">
    <location>
        <begin position="2907"/>
        <end position="2929"/>
    </location>
</feature>
<feature type="region of interest" description="Disordered" evidence="4">
    <location>
        <begin position="3813"/>
        <end position="3839"/>
    </location>
</feature>
<keyword evidence="1" id="KW-0645">Protease</keyword>
<feature type="region of interest" description="Disordered" evidence="4">
    <location>
        <begin position="1306"/>
        <end position="1338"/>
    </location>
</feature>
<evidence type="ECO:0000313" key="8">
    <source>
        <dbReference type="Proteomes" id="UP000308267"/>
    </source>
</evidence>
<dbReference type="GO" id="GO:0005634">
    <property type="term" value="C:nucleus"/>
    <property type="evidence" value="ECO:0007669"/>
    <property type="project" value="TreeGrafter"/>
</dbReference>
<feature type="region of interest" description="Disordered" evidence="4">
    <location>
        <begin position="2855"/>
        <end position="2931"/>
    </location>
</feature>
<dbReference type="InterPro" id="IPR056850">
    <property type="entry name" value="ARM_UBP34_24_USP9X_Y"/>
</dbReference>
<dbReference type="PROSITE" id="PS00972">
    <property type="entry name" value="USP_1"/>
    <property type="match status" value="1"/>
</dbReference>
<dbReference type="SUPFAM" id="SSF54001">
    <property type="entry name" value="Cysteine proteinases"/>
    <property type="match status" value="1"/>
</dbReference>
<dbReference type="PANTHER" id="PTHR24006">
    <property type="entry name" value="UBIQUITIN CARBOXYL-TERMINAL HYDROLASE"/>
    <property type="match status" value="1"/>
</dbReference>
<feature type="region of interest" description="Disordered" evidence="4">
    <location>
        <begin position="488"/>
        <end position="507"/>
    </location>
</feature>
<dbReference type="PANTHER" id="PTHR24006:SF943">
    <property type="entry name" value="UBIQUITIN CARBOXYL-TERMINAL HYDROLASE PUF"/>
    <property type="match status" value="1"/>
</dbReference>
<feature type="compositionally biased region" description="Acidic residues" evidence="4">
    <location>
        <begin position="3891"/>
        <end position="3903"/>
    </location>
</feature>
<proteinExistence type="predicted"/>
<feature type="compositionally biased region" description="Polar residues" evidence="4">
    <location>
        <begin position="1466"/>
        <end position="1475"/>
    </location>
</feature>